<dbReference type="EMBL" id="QGKM01000038">
    <property type="protein sequence ID" value="PWQ96145.1"/>
    <property type="molecule type" value="Genomic_DNA"/>
</dbReference>
<dbReference type="InterPro" id="IPR032806">
    <property type="entry name" value="YbfD_N"/>
</dbReference>
<protein>
    <recommendedName>
        <fullName evidence="1">H repeat-associated protein N-terminal domain-containing protein</fullName>
    </recommendedName>
</protein>
<dbReference type="OrthoDB" id="6648013at2"/>
<sequence>MSKSLNKLLECLESLNDPRQSWKVLYPLEEVLLIVLAATASGADDFV</sequence>
<proteinExistence type="predicted"/>
<evidence type="ECO:0000259" key="1">
    <source>
        <dbReference type="Pfam" id="PF13808"/>
    </source>
</evidence>
<evidence type="ECO:0000313" key="3">
    <source>
        <dbReference type="Proteomes" id="UP000245539"/>
    </source>
</evidence>
<dbReference type="AlphaFoldDB" id="A0A317CBS7"/>
<dbReference type="Proteomes" id="UP000245539">
    <property type="component" value="Unassembled WGS sequence"/>
</dbReference>
<comment type="caution">
    <text evidence="2">The sequence shown here is derived from an EMBL/GenBank/DDBJ whole genome shotgun (WGS) entry which is preliminary data.</text>
</comment>
<gene>
    <name evidence="2" type="ORF">DKW60_13385</name>
</gene>
<name>A0A317CBS7_9GAMM</name>
<feature type="domain" description="H repeat-associated protein N-terminal" evidence="1">
    <location>
        <begin position="9"/>
        <end position="46"/>
    </location>
</feature>
<keyword evidence="3" id="KW-1185">Reference proteome</keyword>
<organism evidence="2 3">
    <name type="scientific">Leucothrix pacifica</name>
    <dbReference type="NCBI Taxonomy" id="1247513"/>
    <lineage>
        <taxon>Bacteria</taxon>
        <taxon>Pseudomonadati</taxon>
        <taxon>Pseudomonadota</taxon>
        <taxon>Gammaproteobacteria</taxon>
        <taxon>Thiotrichales</taxon>
        <taxon>Thiotrichaceae</taxon>
        <taxon>Leucothrix</taxon>
    </lineage>
</organism>
<feature type="non-terminal residue" evidence="2">
    <location>
        <position position="47"/>
    </location>
</feature>
<accession>A0A317CBS7</accession>
<evidence type="ECO:0000313" key="2">
    <source>
        <dbReference type="EMBL" id="PWQ96145.1"/>
    </source>
</evidence>
<dbReference type="Pfam" id="PF13808">
    <property type="entry name" value="DDE_Tnp_1_assoc"/>
    <property type="match status" value="1"/>
</dbReference>
<dbReference type="RefSeq" id="WP_146203483.1">
    <property type="nucleotide sequence ID" value="NZ_QGKM01000038.1"/>
</dbReference>
<reference evidence="2 3" key="1">
    <citation type="submission" date="2018-05" db="EMBL/GenBank/DDBJ databases">
        <title>Leucothrix arctica sp. nov., isolated from Arctic seawater.</title>
        <authorList>
            <person name="Choi A."/>
            <person name="Baek K."/>
        </authorList>
    </citation>
    <scope>NUCLEOTIDE SEQUENCE [LARGE SCALE GENOMIC DNA]</scope>
    <source>
        <strain evidence="2 3">JCM 18388</strain>
    </source>
</reference>